<keyword evidence="2" id="KW-1185">Reference proteome</keyword>
<feature type="non-terminal residue" evidence="1">
    <location>
        <position position="41"/>
    </location>
</feature>
<comment type="caution">
    <text evidence="1">The sequence shown here is derived from an EMBL/GenBank/DDBJ whole genome shotgun (WGS) entry which is preliminary data.</text>
</comment>
<dbReference type="EMBL" id="LXQA011197378">
    <property type="protein sequence ID" value="MCI88605.1"/>
    <property type="molecule type" value="Genomic_DNA"/>
</dbReference>
<reference evidence="1 2" key="1">
    <citation type="journal article" date="2018" name="Front. Plant Sci.">
        <title>Red Clover (Trifolium pratense) and Zigzag Clover (T. medium) - A Picture of Genomic Similarities and Differences.</title>
        <authorList>
            <person name="Dluhosova J."/>
            <person name="Istvanek J."/>
            <person name="Nedelnik J."/>
            <person name="Repkova J."/>
        </authorList>
    </citation>
    <scope>NUCLEOTIDE SEQUENCE [LARGE SCALE GENOMIC DNA]</scope>
    <source>
        <strain evidence="2">cv. 10/8</strain>
        <tissue evidence="1">Leaf</tissue>
    </source>
</reference>
<dbReference type="AlphaFoldDB" id="A0A392VPG2"/>
<protein>
    <recommendedName>
        <fullName evidence="3">RNA-directed DNA polymerase (Reverse transcriptase)</fullName>
    </recommendedName>
</protein>
<sequence>MVLWKTPTISWLKVNTDGSVNLHSAVSSGIFRDYMANFRGG</sequence>
<evidence type="ECO:0008006" key="3">
    <source>
        <dbReference type="Google" id="ProtNLM"/>
    </source>
</evidence>
<accession>A0A392VPG2</accession>
<organism evidence="1 2">
    <name type="scientific">Trifolium medium</name>
    <dbReference type="NCBI Taxonomy" id="97028"/>
    <lineage>
        <taxon>Eukaryota</taxon>
        <taxon>Viridiplantae</taxon>
        <taxon>Streptophyta</taxon>
        <taxon>Embryophyta</taxon>
        <taxon>Tracheophyta</taxon>
        <taxon>Spermatophyta</taxon>
        <taxon>Magnoliopsida</taxon>
        <taxon>eudicotyledons</taxon>
        <taxon>Gunneridae</taxon>
        <taxon>Pentapetalae</taxon>
        <taxon>rosids</taxon>
        <taxon>fabids</taxon>
        <taxon>Fabales</taxon>
        <taxon>Fabaceae</taxon>
        <taxon>Papilionoideae</taxon>
        <taxon>50 kb inversion clade</taxon>
        <taxon>NPAAA clade</taxon>
        <taxon>Hologalegina</taxon>
        <taxon>IRL clade</taxon>
        <taxon>Trifolieae</taxon>
        <taxon>Trifolium</taxon>
    </lineage>
</organism>
<proteinExistence type="predicted"/>
<evidence type="ECO:0000313" key="2">
    <source>
        <dbReference type="Proteomes" id="UP000265520"/>
    </source>
</evidence>
<name>A0A392VPG2_9FABA</name>
<evidence type="ECO:0000313" key="1">
    <source>
        <dbReference type="EMBL" id="MCI88605.1"/>
    </source>
</evidence>
<dbReference type="Proteomes" id="UP000265520">
    <property type="component" value="Unassembled WGS sequence"/>
</dbReference>